<comment type="caution">
    <text evidence="2">The sequence shown here is derived from an EMBL/GenBank/DDBJ whole genome shotgun (WGS) entry which is preliminary data.</text>
</comment>
<dbReference type="Gene3D" id="3.10.180.10">
    <property type="entry name" value="2,3-Dihydroxybiphenyl 1,2-Dioxygenase, domain 1"/>
    <property type="match status" value="1"/>
</dbReference>
<feature type="domain" description="VOC" evidence="1">
    <location>
        <begin position="2"/>
        <end position="124"/>
    </location>
</feature>
<dbReference type="STRING" id="146536.AQI70_00655"/>
<accession>A0A117PLH8</accession>
<dbReference type="EMBL" id="LMWJ01000001">
    <property type="protein sequence ID" value="KUM81866.1"/>
    <property type="molecule type" value="Genomic_DNA"/>
</dbReference>
<organism evidence="2 3">
    <name type="scientific">Streptomyces curacoi</name>
    <dbReference type="NCBI Taxonomy" id="146536"/>
    <lineage>
        <taxon>Bacteria</taxon>
        <taxon>Bacillati</taxon>
        <taxon>Actinomycetota</taxon>
        <taxon>Actinomycetes</taxon>
        <taxon>Kitasatosporales</taxon>
        <taxon>Streptomycetaceae</taxon>
        <taxon>Streptomyces</taxon>
    </lineage>
</organism>
<dbReference type="SUPFAM" id="SSF54593">
    <property type="entry name" value="Glyoxalase/Bleomycin resistance protein/Dihydroxybiphenyl dioxygenase"/>
    <property type="match status" value="1"/>
</dbReference>
<dbReference type="InterPro" id="IPR004360">
    <property type="entry name" value="Glyas_Fos-R_dOase_dom"/>
</dbReference>
<dbReference type="InterPro" id="IPR037523">
    <property type="entry name" value="VOC_core"/>
</dbReference>
<evidence type="ECO:0000259" key="1">
    <source>
        <dbReference type="PROSITE" id="PS51819"/>
    </source>
</evidence>
<evidence type="ECO:0000313" key="2">
    <source>
        <dbReference type="EMBL" id="KUM81866.1"/>
    </source>
</evidence>
<evidence type="ECO:0000313" key="3">
    <source>
        <dbReference type="Proteomes" id="UP000054024"/>
    </source>
</evidence>
<proteinExistence type="predicted"/>
<name>A0A117PLH8_9ACTN</name>
<dbReference type="InterPro" id="IPR029068">
    <property type="entry name" value="Glyas_Bleomycin-R_OHBP_Dase"/>
</dbReference>
<reference evidence="2 3" key="1">
    <citation type="submission" date="2015-10" db="EMBL/GenBank/DDBJ databases">
        <title>Draft genome sequence of Streptomyces curacoi DSM 40107, type strain for the species Streptomyces curacoi.</title>
        <authorList>
            <person name="Ruckert C."/>
            <person name="Winkler A."/>
            <person name="Kalinowski J."/>
            <person name="Kampfer P."/>
            <person name="Glaeser S."/>
        </authorList>
    </citation>
    <scope>NUCLEOTIDE SEQUENCE [LARGE SCALE GENOMIC DNA]</scope>
    <source>
        <strain evidence="2 3">DSM 40107</strain>
    </source>
</reference>
<dbReference type="Proteomes" id="UP000054024">
    <property type="component" value="Unassembled WGS sequence"/>
</dbReference>
<gene>
    <name evidence="2" type="ORF">AQI70_00655</name>
</gene>
<dbReference type="OrthoDB" id="115162at2"/>
<dbReference type="RefSeq" id="WP_062142515.1">
    <property type="nucleotide sequence ID" value="NZ_KQ947984.1"/>
</dbReference>
<sequence length="139" mass="14815">MRTLHFGLRVTDLERSLAFCRAVGYEVVGSAPDTPLGHLSMPGLPGDEFVGIELVHDPERPPEAGAGSVLSHVVIKVESMDATLTDLASRGVDAEAPVSPDGSDDFLTTWLTDPDGNRIELVQWPAGHADGLSAADWRD</sequence>
<dbReference type="AlphaFoldDB" id="A0A117PLH8"/>
<dbReference type="CDD" id="cd06587">
    <property type="entry name" value="VOC"/>
    <property type="match status" value="1"/>
</dbReference>
<dbReference type="Pfam" id="PF00903">
    <property type="entry name" value="Glyoxalase"/>
    <property type="match status" value="1"/>
</dbReference>
<keyword evidence="3" id="KW-1185">Reference proteome</keyword>
<dbReference type="PROSITE" id="PS51819">
    <property type="entry name" value="VOC"/>
    <property type="match status" value="1"/>
</dbReference>
<protein>
    <submittedName>
        <fullName evidence="2">Glyoxalase</fullName>
    </submittedName>
</protein>